<comment type="caution">
    <text evidence="5">The sequence shown here is derived from an EMBL/GenBank/DDBJ whole genome shotgun (WGS) entry which is preliminary data.</text>
</comment>
<evidence type="ECO:0000313" key="5">
    <source>
        <dbReference type="EMBL" id="CAK9020657.1"/>
    </source>
</evidence>
<dbReference type="PANTHER" id="PTHR45740">
    <property type="entry name" value="POLY [ADP-RIBOSE] POLYMERASE"/>
    <property type="match status" value="1"/>
</dbReference>
<dbReference type="SMART" id="SM00054">
    <property type="entry name" value="EFh"/>
    <property type="match status" value="3"/>
</dbReference>
<organism evidence="5 6">
    <name type="scientific">Durusdinium trenchii</name>
    <dbReference type="NCBI Taxonomy" id="1381693"/>
    <lineage>
        <taxon>Eukaryota</taxon>
        <taxon>Sar</taxon>
        <taxon>Alveolata</taxon>
        <taxon>Dinophyceae</taxon>
        <taxon>Suessiales</taxon>
        <taxon>Symbiodiniaceae</taxon>
        <taxon>Durusdinium</taxon>
    </lineage>
</organism>
<keyword evidence="1" id="KW-0106">Calcium</keyword>
<dbReference type="PROSITE" id="PS50222">
    <property type="entry name" value="EF_HAND_2"/>
    <property type="match status" value="3"/>
</dbReference>
<reference evidence="5 6" key="1">
    <citation type="submission" date="2024-02" db="EMBL/GenBank/DDBJ databases">
        <authorList>
            <person name="Chen Y."/>
            <person name="Shah S."/>
            <person name="Dougan E. K."/>
            <person name="Thang M."/>
            <person name="Chan C."/>
        </authorList>
    </citation>
    <scope>NUCLEOTIDE SEQUENCE [LARGE SCALE GENOMIC DNA]</scope>
</reference>
<feature type="domain" description="EF-hand" evidence="3">
    <location>
        <begin position="309"/>
        <end position="344"/>
    </location>
</feature>
<feature type="domain" description="PARP catalytic" evidence="4">
    <location>
        <begin position="56"/>
        <end position="284"/>
    </location>
</feature>
<dbReference type="Gene3D" id="1.10.238.10">
    <property type="entry name" value="EF-hand"/>
    <property type="match status" value="2"/>
</dbReference>
<dbReference type="SUPFAM" id="SSF56399">
    <property type="entry name" value="ADP-ribosylation"/>
    <property type="match status" value="1"/>
</dbReference>
<dbReference type="PANTHER" id="PTHR45740:SF2">
    <property type="entry name" value="POLY [ADP-RIBOSE] POLYMERASE"/>
    <property type="match status" value="1"/>
</dbReference>
<name>A0ABP0K274_9DINO</name>
<proteinExistence type="predicted"/>
<keyword evidence="2" id="KW-0808">Transferase</keyword>
<dbReference type="Pfam" id="PF13499">
    <property type="entry name" value="EF-hand_7"/>
    <property type="match status" value="2"/>
</dbReference>
<protein>
    <recommendedName>
        <fullName evidence="2">Poly [ADP-ribose] polymerase</fullName>
        <shortName evidence="2">PARP</shortName>
        <ecNumber evidence="2">2.4.2.-</ecNumber>
    </recommendedName>
</protein>
<accession>A0ABP0K274</accession>
<dbReference type="SUPFAM" id="SSF47473">
    <property type="entry name" value="EF-hand"/>
    <property type="match status" value="1"/>
</dbReference>
<dbReference type="Gene3D" id="3.90.228.10">
    <property type="match status" value="1"/>
</dbReference>
<dbReference type="EMBL" id="CAXAMM010009535">
    <property type="protein sequence ID" value="CAK9020657.1"/>
    <property type="molecule type" value="Genomic_DNA"/>
</dbReference>
<evidence type="ECO:0000259" key="3">
    <source>
        <dbReference type="PROSITE" id="PS50222"/>
    </source>
</evidence>
<dbReference type="PROSITE" id="PS51059">
    <property type="entry name" value="PARP_CATALYTIC"/>
    <property type="match status" value="1"/>
</dbReference>
<dbReference type="InterPro" id="IPR051712">
    <property type="entry name" value="ARTD-AVP"/>
</dbReference>
<evidence type="ECO:0000256" key="1">
    <source>
        <dbReference type="ARBA" id="ARBA00022837"/>
    </source>
</evidence>
<dbReference type="InterPro" id="IPR002048">
    <property type="entry name" value="EF_hand_dom"/>
</dbReference>
<evidence type="ECO:0000256" key="2">
    <source>
        <dbReference type="RuleBase" id="RU362114"/>
    </source>
</evidence>
<keyword evidence="2" id="KW-0328">Glycosyltransferase</keyword>
<dbReference type="Proteomes" id="UP001642464">
    <property type="component" value="Unassembled WGS sequence"/>
</dbReference>
<evidence type="ECO:0000313" key="6">
    <source>
        <dbReference type="Proteomes" id="UP001642464"/>
    </source>
</evidence>
<dbReference type="EC" id="2.4.2.-" evidence="2"/>
<feature type="domain" description="EF-hand" evidence="3">
    <location>
        <begin position="438"/>
        <end position="473"/>
    </location>
</feature>
<gene>
    <name evidence="5" type="ORF">SCF082_LOCUS14995</name>
</gene>
<dbReference type="InterPro" id="IPR018247">
    <property type="entry name" value="EF_Hand_1_Ca_BS"/>
</dbReference>
<dbReference type="InterPro" id="IPR012317">
    <property type="entry name" value="Poly(ADP-ribose)pol_cat_dom"/>
</dbReference>
<dbReference type="Pfam" id="PF00644">
    <property type="entry name" value="PARP"/>
    <property type="match status" value="1"/>
</dbReference>
<keyword evidence="6" id="KW-1185">Reference proteome</keyword>
<dbReference type="InterPro" id="IPR011992">
    <property type="entry name" value="EF-hand-dom_pair"/>
</dbReference>
<keyword evidence="2" id="KW-0520">NAD</keyword>
<sequence length="496" mass="55166">MASVLCQNGCGRDCGKGADGRVFPTCCKSCAYLKKERGLCGHDIDCDIRANEAVCPPWYWKSAAVWPEPFHEEVGGEYVKEMGTKILQRRLPDWKVVRCERIEDAVLWDKYTAKRAQLRERSVAKANIQPETAESIQYSANTTLDHRVNEVWLLHGTSEEAAKAISHSNFLPSSGGCFGSGIYFADDARKSNQYASRTAEDQKIMLLCRVALGGVKVLPEGQDRSADRFAADPSIDSILGTTDAKEFVVYDSAQIYPEYIMCPTGEGELLQKTFLDADAELEPRWQLSAKRDAGSTLLGDEAETQAQEQRNATLKEIFDRLDDNGSGSLDRTEVRSLLQQLNKGVQPTEQELTFVMKMAGEGTSVEPGKRAETRSLEIGKDNLMQAVTCWRVYQSSFADEKSMGSILFKKFDPDETGYLERDQLKAMLSDLEGGDTDVTEDDLDFVLDQADVLQDGKISKMELNQAIAAWYQRQSLLHSEETARGQSNASQCCVLS</sequence>
<dbReference type="PROSITE" id="PS00018">
    <property type="entry name" value="EF_HAND_1"/>
    <property type="match status" value="1"/>
</dbReference>
<evidence type="ECO:0000259" key="4">
    <source>
        <dbReference type="PROSITE" id="PS51059"/>
    </source>
</evidence>
<feature type="domain" description="EF-hand" evidence="3">
    <location>
        <begin position="399"/>
        <end position="434"/>
    </location>
</feature>